<proteinExistence type="predicted"/>
<dbReference type="Pfam" id="PF03544">
    <property type="entry name" value="TonB_C"/>
    <property type="match status" value="1"/>
</dbReference>
<dbReference type="SUPFAM" id="SSF74653">
    <property type="entry name" value="TolA/TonB C-terminal domain"/>
    <property type="match status" value="1"/>
</dbReference>
<dbReference type="EMBL" id="JAGSGD010000001">
    <property type="protein sequence ID" value="MBR7620535.1"/>
    <property type="molecule type" value="Genomic_DNA"/>
</dbReference>
<evidence type="ECO:0000259" key="1">
    <source>
        <dbReference type="Pfam" id="PF03544"/>
    </source>
</evidence>
<comment type="caution">
    <text evidence="2">The sequence shown here is derived from an EMBL/GenBank/DDBJ whole genome shotgun (WGS) entry which is preliminary data.</text>
</comment>
<dbReference type="GO" id="GO:0055085">
    <property type="term" value="P:transmembrane transport"/>
    <property type="evidence" value="ECO:0007669"/>
    <property type="project" value="InterPro"/>
</dbReference>
<dbReference type="Proteomes" id="UP000622580">
    <property type="component" value="Unassembled WGS sequence"/>
</dbReference>
<protein>
    <submittedName>
        <fullName evidence="2">Energy transducer TonB</fullName>
    </submittedName>
</protein>
<dbReference type="InterPro" id="IPR037682">
    <property type="entry name" value="TonB_C"/>
</dbReference>
<evidence type="ECO:0000313" key="3">
    <source>
        <dbReference type="Proteomes" id="UP000622580"/>
    </source>
</evidence>
<evidence type="ECO:0000313" key="2">
    <source>
        <dbReference type="EMBL" id="MBR7620535.1"/>
    </source>
</evidence>
<name>A0A941HXK2_9CAUL</name>
<dbReference type="AlphaFoldDB" id="A0A941HXK2"/>
<reference evidence="2" key="1">
    <citation type="submission" date="2021-04" db="EMBL/GenBank/DDBJ databases">
        <title>Draft genome assembly of strain Phenylobacterium sp. 20VBR1 using MiniION and Illumina platforms.</title>
        <authorList>
            <person name="Thomas F.A."/>
            <person name="Krishnan K.P."/>
            <person name="Sinha R.K."/>
        </authorList>
    </citation>
    <scope>NUCLEOTIDE SEQUENCE</scope>
    <source>
        <strain evidence="2">20VBR1</strain>
    </source>
</reference>
<gene>
    <name evidence="2" type="ORF">JKL49_14165</name>
</gene>
<feature type="domain" description="TonB C-terminal" evidence="1">
    <location>
        <begin position="100"/>
        <end position="158"/>
    </location>
</feature>
<keyword evidence="3" id="KW-1185">Reference proteome</keyword>
<dbReference type="RefSeq" id="WP_215341268.1">
    <property type="nucleotide sequence ID" value="NZ_JAGSGD010000001.1"/>
</dbReference>
<accession>A0A941HXK2</accession>
<organism evidence="2 3">
    <name type="scientific">Phenylobacterium glaciei</name>
    <dbReference type="NCBI Taxonomy" id="2803784"/>
    <lineage>
        <taxon>Bacteria</taxon>
        <taxon>Pseudomonadati</taxon>
        <taxon>Pseudomonadota</taxon>
        <taxon>Alphaproteobacteria</taxon>
        <taxon>Caulobacterales</taxon>
        <taxon>Caulobacteraceae</taxon>
        <taxon>Phenylobacterium</taxon>
    </lineage>
</organism>
<dbReference type="Gene3D" id="3.30.1150.10">
    <property type="match status" value="1"/>
</dbReference>
<sequence>MEFASKQSLLVQVTNPNLNVVRVETSPEIFSYSGGCANQMNIHKRYTQNVTQGLLSDTYTCVTEVFVVCSVTAKILSQRGGAAAVRQWARAVERHLDRSLAYPPEAVRGLEVGVVELEFDLLSMRHGAPGQVRLIGASGGPNLDAAALAAVQSLTDLPDPPLQALGDCALVRAQFGRPAAI</sequence>